<organism evidence="3 4">
    <name type="scientific">Neocallimastix californiae</name>
    <dbReference type="NCBI Taxonomy" id="1754190"/>
    <lineage>
        <taxon>Eukaryota</taxon>
        <taxon>Fungi</taxon>
        <taxon>Fungi incertae sedis</taxon>
        <taxon>Chytridiomycota</taxon>
        <taxon>Chytridiomycota incertae sedis</taxon>
        <taxon>Neocallimastigomycetes</taxon>
        <taxon>Neocallimastigales</taxon>
        <taxon>Neocallimastigaceae</taxon>
        <taxon>Neocallimastix</taxon>
    </lineage>
</organism>
<evidence type="ECO:0000259" key="2">
    <source>
        <dbReference type="PROSITE" id="PS50056"/>
    </source>
</evidence>
<gene>
    <name evidence="3" type="ORF">LY90DRAFT_510965</name>
</gene>
<feature type="region of interest" description="Disordered" evidence="1">
    <location>
        <begin position="1390"/>
        <end position="1412"/>
    </location>
</feature>
<dbReference type="InterPro" id="IPR029021">
    <property type="entry name" value="Prot-tyrosine_phosphatase-like"/>
</dbReference>
<evidence type="ECO:0000313" key="3">
    <source>
        <dbReference type="EMBL" id="ORY38309.1"/>
    </source>
</evidence>
<feature type="region of interest" description="Disordered" evidence="1">
    <location>
        <begin position="108"/>
        <end position="133"/>
    </location>
</feature>
<dbReference type="SUPFAM" id="SSF52799">
    <property type="entry name" value="(Phosphotyrosine protein) phosphatases II"/>
    <property type="match status" value="1"/>
</dbReference>
<sequence>MESAINLDHIKELLYFYSISDRNSKSFLNKNLEKEKYTSLIQETCIELFKRDYHIGIIFNEQGEYCESYPEKIVILESEKREEEKNKKNNEIITLETIRKKIFKNEKNNYSTKNDDNNIDNENNNNNKNSIIDNNSKLNIKRKIINDEEDGDNIINSEDLSPKKTQKNRFWEEKRNSELRHDDKNDKILLQTNSQSHIHTNLHNKNVTWDNNSIVSHHELTKKETKFKDNSNVSFESKNYNKNQNNNDSSFSLVSYGFLNSSKKTHSLDDDDDDKLKDYHNNFNCENDQNESHNPNNYVSSYSDEIPFVMDDISMDFLASDEITESRINRHSLEDHIFQYNHFKPTTASESVLNDIPKEFSKDIPSNKSTKEQRLAESSINNINSLSMNPKSSSSIDDDFSDWTLTQIKSSLSNLSINNSHSITSFSKNKPLPNKEFFKPTININESIIHRNSSESSINLLLENKSLKALLEYAICDELPNDPTTSKNNKSYSKTINNKNINDSNDKNIISSHISEDFNGNEINKNISDDNNKNNNIKMQLNTGLSIGDEVKKVNNTGELKILFMKSKLSRVRSRFVIPVILYKNKNICRSGTLSLEPEMLLNTLNSKTKQIIYGISSENPEAETSFRKSIIQYRQFDIELLNKLHIKGIADLMVENKKIKYGLTVSSSEKCEPSGQYLRSGIHLIIVPYPGSEYFRNFKYNHFCAKNLKVDWSSSFINSELKFPLYNQNYLNINWIQYKSWDFIQLTQNYMKLFVNLLQQKSTDVDEDPGLLVHCISGWDRTPLFISLLRLSLWADGEIHTSLNPEEILYLTIGYDWFSFCWTYISSSSFNPSPSQISIKDNDQVSINSAKLSDNMSFVPVSNSFILSDFEENSINMETGNRKKYSNSIYSVSNNTNNFSLVSPISYDLTKNNYSLNKITTHPNVLKSDLSITLNNSTTKELPYTKFSNEVKKESDDTYSKTSSSSNTNSKALIEAKKIKIPPIYENINKIESTTIINREFKNEMDGSHDKDKELIFPMSFNSTKNKIPYPVNTEKPSININDDNSLTSPLIFSLDMNPYETKDNAEYNEANKFFSLPNNVKPSNASSFTSFSHYPPSNLSPFSPTHLPFSLSPHTHINTNETSISAPTISYFNFNFNTQNSPSSSSSSSSTFSNSYNQYRIRRNSQTNLDVLRFRNHMSYNSRLNDRNYLNPTPHYSLISYYEGRKPLNQKTLSSASSPNDQDTSFKSSKTSNKTLYDQKLLHQLQKNIMNTKLLSKKKNDKFTISRYTSTIKRQSPFYYDKTLKSFIYPKPNRLIQNNNNFYWNSEPIKKHFHLLKMEHIRRLGKTISLIKSSIHCLKISNKKLIDQINTIFSQKENYIHSTLKYYLEKMDIKKTIKSSQSLENSLKIEHKEEKREEERTKSNNPENKLKRTISYSKTFEMVPSNTKSMNSYYYKKDGFLWTCPCCSDSYVNGDDRESKQEALYYYRIIYGLTEDMEDCCLPSYLLDQIIDHDKEDEDHEHESRSSKERSHSNLKKEYFVEKDSTLYKKKLREYRLKAVRQLFQEARLWALNQQNDKSSQRW</sequence>
<dbReference type="InterPro" id="IPR016130">
    <property type="entry name" value="Tyr_Pase_AS"/>
</dbReference>
<feature type="compositionally biased region" description="Basic and acidic residues" evidence="1">
    <location>
        <begin position="169"/>
        <end position="185"/>
    </location>
</feature>
<evidence type="ECO:0000313" key="4">
    <source>
        <dbReference type="Proteomes" id="UP000193920"/>
    </source>
</evidence>
<evidence type="ECO:0000256" key="1">
    <source>
        <dbReference type="SAM" id="MobiDB-lite"/>
    </source>
</evidence>
<dbReference type="PANTHER" id="PTHR13524">
    <property type="entry name" value="MYOTUBULARIN-RELATED"/>
    <property type="match status" value="1"/>
</dbReference>
<protein>
    <submittedName>
        <fullName evidence="3">Phosphatases II</fullName>
    </submittedName>
</protein>
<name>A0A1Y2BU81_9FUNG</name>
<feature type="domain" description="Tyrosine specific protein phosphatases" evidence="2">
    <location>
        <begin position="753"/>
        <end position="789"/>
    </location>
</feature>
<proteinExistence type="predicted"/>
<keyword evidence="4" id="KW-1185">Reference proteome</keyword>
<dbReference type="STRING" id="1754190.A0A1Y2BU81"/>
<feature type="region of interest" description="Disordered" evidence="1">
    <location>
        <begin position="152"/>
        <end position="185"/>
    </location>
</feature>
<feature type="compositionally biased region" description="Polar residues" evidence="1">
    <location>
        <begin position="1212"/>
        <end position="1225"/>
    </location>
</feature>
<dbReference type="Proteomes" id="UP000193920">
    <property type="component" value="Unassembled WGS sequence"/>
</dbReference>
<feature type="compositionally biased region" description="Low complexity" evidence="1">
    <location>
        <begin position="120"/>
        <end position="133"/>
    </location>
</feature>
<dbReference type="PROSITE" id="PS00383">
    <property type="entry name" value="TYR_PHOSPHATASE_1"/>
    <property type="match status" value="1"/>
</dbReference>
<comment type="caution">
    <text evidence="3">The sequence shown here is derived from an EMBL/GenBank/DDBJ whole genome shotgun (WGS) entry which is preliminary data.</text>
</comment>
<dbReference type="PROSITE" id="PS50056">
    <property type="entry name" value="TYR_PHOSPHATASE_2"/>
    <property type="match status" value="1"/>
</dbReference>
<dbReference type="OrthoDB" id="2160664at2759"/>
<dbReference type="InterPro" id="IPR000387">
    <property type="entry name" value="Tyr_Pase_dom"/>
</dbReference>
<feature type="compositionally biased region" description="Basic and acidic residues" evidence="1">
    <location>
        <begin position="1390"/>
        <end position="1404"/>
    </location>
</feature>
<dbReference type="GO" id="GO:0004438">
    <property type="term" value="F:phosphatidylinositol-3-phosphate phosphatase activity"/>
    <property type="evidence" value="ECO:0007669"/>
    <property type="project" value="InterPro"/>
</dbReference>
<reference evidence="3 4" key="1">
    <citation type="submission" date="2016-08" db="EMBL/GenBank/DDBJ databases">
        <title>A Parts List for Fungal Cellulosomes Revealed by Comparative Genomics.</title>
        <authorList>
            <consortium name="DOE Joint Genome Institute"/>
            <person name="Haitjema C.H."/>
            <person name="Gilmore S.P."/>
            <person name="Henske J.K."/>
            <person name="Solomon K.V."/>
            <person name="De Groot R."/>
            <person name="Kuo A."/>
            <person name="Mondo S.J."/>
            <person name="Salamov A.A."/>
            <person name="Labutti K."/>
            <person name="Zhao Z."/>
            <person name="Chiniquy J."/>
            <person name="Barry K."/>
            <person name="Brewer H.M."/>
            <person name="Purvine S.O."/>
            <person name="Wright A.T."/>
            <person name="Boxma B."/>
            <person name="Van Alen T."/>
            <person name="Hackstein J.H."/>
            <person name="Baker S.E."/>
            <person name="Grigoriev I.V."/>
            <person name="O'Malley M.A."/>
        </authorList>
    </citation>
    <scope>NUCLEOTIDE SEQUENCE [LARGE SCALE GENOMIC DNA]</scope>
    <source>
        <strain evidence="3 4">G1</strain>
    </source>
</reference>
<dbReference type="EMBL" id="MCOG01000137">
    <property type="protein sequence ID" value="ORY38309.1"/>
    <property type="molecule type" value="Genomic_DNA"/>
</dbReference>
<feature type="region of interest" description="Disordered" evidence="1">
    <location>
        <begin position="1212"/>
        <end position="1233"/>
    </location>
</feature>
<dbReference type="PANTHER" id="PTHR13524:SF2">
    <property type="entry name" value="MYOTUBULARIN-RELATED PROTEIN 14"/>
    <property type="match status" value="1"/>
</dbReference>
<dbReference type="InterPro" id="IPR039802">
    <property type="entry name" value="MTMR14"/>
</dbReference>
<accession>A0A1Y2BU81</accession>